<evidence type="ECO:0000313" key="3">
    <source>
        <dbReference type="EMBL" id="TPE55288.1"/>
    </source>
</evidence>
<evidence type="ECO:0000256" key="1">
    <source>
        <dbReference type="ARBA" id="ARBA00006226"/>
    </source>
</evidence>
<evidence type="ECO:0000256" key="2">
    <source>
        <dbReference type="ARBA" id="ARBA00022649"/>
    </source>
</evidence>
<dbReference type="PANTHER" id="PTHR33755:SF5">
    <property type="entry name" value="TYPE II TOXIN-ANTITOXIN SYSTEM RELE_PARE FAMILY TOXIN"/>
    <property type="match status" value="1"/>
</dbReference>
<organism evidence="3 4">
    <name type="scientific">Maribrevibacterium harenarium</name>
    <dbReference type="NCBI Taxonomy" id="2589817"/>
    <lineage>
        <taxon>Bacteria</taxon>
        <taxon>Pseudomonadati</taxon>
        <taxon>Pseudomonadota</taxon>
        <taxon>Gammaproteobacteria</taxon>
        <taxon>Oceanospirillales</taxon>
        <taxon>Oceanospirillaceae</taxon>
        <taxon>Maribrevibacterium</taxon>
    </lineage>
</organism>
<dbReference type="InterPro" id="IPR051803">
    <property type="entry name" value="TA_system_RelE-like_toxin"/>
</dbReference>
<keyword evidence="4" id="KW-1185">Reference proteome</keyword>
<gene>
    <name evidence="3" type="ORF">FJM67_01705</name>
</gene>
<protein>
    <submittedName>
        <fullName evidence="3">Type II toxin-antitoxin system RelE/ParE family toxin</fullName>
    </submittedName>
</protein>
<comment type="caution">
    <text evidence="3">The sequence shown here is derived from an EMBL/GenBank/DDBJ whole genome shotgun (WGS) entry which is preliminary data.</text>
</comment>
<proteinExistence type="inferred from homology"/>
<comment type="similarity">
    <text evidence="1">Belongs to the RelE toxin family.</text>
</comment>
<keyword evidence="2" id="KW-1277">Toxin-antitoxin system</keyword>
<accession>A0A501X4B6</accession>
<sequence>MELRIARSALADMQEIKDYYTELGAPQVGKSLLEKILKQCHVALDHPDSGRIVPEFSTPALREFIQPPFRIVYLREPALITIIRVWRSERMLKLPDEPVK</sequence>
<name>A0A501X4B6_9GAMM</name>
<reference evidence="3 4" key="1">
    <citation type="submission" date="2019-06" db="EMBL/GenBank/DDBJ databases">
        <title>A novel bacterium of genus Marinomonas, isolated from coastal sand.</title>
        <authorList>
            <person name="Huang H."/>
            <person name="Mo K."/>
            <person name="Hu Y."/>
        </authorList>
    </citation>
    <scope>NUCLEOTIDE SEQUENCE [LARGE SCALE GENOMIC DNA]</scope>
    <source>
        <strain evidence="3 4">HB171799</strain>
    </source>
</reference>
<dbReference type="RefSeq" id="WP_140586951.1">
    <property type="nucleotide sequence ID" value="NZ_VFRR01000002.1"/>
</dbReference>
<evidence type="ECO:0000313" key="4">
    <source>
        <dbReference type="Proteomes" id="UP000315901"/>
    </source>
</evidence>
<dbReference type="AlphaFoldDB" id="A0A501X4B6"/>
<dbReference type="PANTHER" id="PTHR33755">
    <property type="entry name" value="TOXIN PARE1-RELATED"/>
    <property type="match status" value="1"/>
</dbReference>
<dbReference type="InterPro" id="IPR007712">
    <property type="entry name" value="RelE/ParE_toxin"/>
</dbReference>
<dbReference type="InterPro" id="IPR035093">
    <property type="entry name" value="RelE/ParE_toxin_dom_sf"/>
</dbReference>
<dbReference type="OrthoDB" id="9798046at2"/>
<dbReference type="EMBL" id="VFRR01000002">
    <property type="protein sequence ID" value="TPE55288.1"/>
    <property type="molecule type" value="Genomic_DNA"/>
</dbReference>
<dbReference type="Proteomes" id="UP000315901">
    <property type="component" value="Unassembled WGS sequence"/>
</dbReference>
<dbReference type="Pfam" id="PF05016">
    <property type="entry name" value="ParE_toxin"/>
    <property type="match status" value="1"/>
</dbReference>
<dbReference type="Gene3D" id="3.30.2310.20">
    <property type="entry name" value="RelE-like"/>
    <property type="match status" value="1"/>
</dbReference>